<dbReference type="Proteomes" id="UP000070299">
    <property type="component" value="Unassembled WGS sequence"/>
</dbReference>
<proteinExistence type="predicted"/>
<organism evidence="2 3">
    <name type="scientific">Paraglaciecola hydrolytica</name>
    <dbReference type="NCBI Taxonomy" id="1799789"/>
    <lineage>
        <taxon>Bacteria</taxon>
        <taxon>Pseudomonadati</taxon>
        <taxon>Pseudomonadota</taxon>
        <taxon>Gammaproteobacteria</taxon>
        <taxon>Alteromonadales</taxon>
        <taxon>Alteromonadaceae</taxon>
        <taxon>Paraglaciecola</taxon>
    </lineage>
</organism>
<protein>
    <recommendedName>
        <fullName evidence="1">ABC transporter domain-containing protein</fullName>
    </recommendedName>
</protein>
<dbReference type="PANTHER" id="PTHR24220">
    <property type="entry name" value="IMPORT ATP-BINDING PROTEIN"/>
    <property type="match status" value="1"/>
</dbReference>
<dbReference type="GO" id="GO:0022857">
    <property type="term" value="F:transmembrane transporter activity"/>
    <property type="evidence" value="ECO:0007669"/>
    <property type="project" value="TreeGrafter"/>
</dbReference>
<dbReference type="InterPro" id="IPR003439">
    <property type="entry name" value="ABC_transporter-like_ATP-bd"/>
</dbReference>
<dbReference type="STRING" id="1799789.AX660_13925"/>
<dbReference type="RefSeq" id="WP_068376410.1">
    <property type="nucleotide sequence ID" value="NZ_LSNE01000005.1"/>
</dbReference>
<comment type="caution">
    <text evidence="2">The sequence shown here is derived from an EMBL/GenBank/DDBJ whole genome shotgun (WGS) entry which is preliminary data.</text>
</comment>
<dbReference type="InterPro" id="IPR015854">
    <property type="entry name" value="ABC_transpr_LolD-like"/>
</dbReference>
<gene>
    <name evidence="2" type="ORF">AX660_13925</name>
</gene>
<dbReference type="GO" id="GO:0005886">
    <property type="term" value="C:plasma membrane"/>
    <property type="evidence" value="ECO:0007669"/>
    <property type="project" value="TreeGrafter"/>
</dbReference>
<feature type="domain" description="ABC transporter" evidence="1">
    <location>
        <begin position="2"/>
        <end position="216"/>
    </location>
</feature>
<dbReference type="OrthoDB" id="6384998at2"/>
<dbReference type="SUPFAM" id="SSF52540">
    <property type="entry name" value="P-loop containing nucleoside triphosphate hydrolases"/>
    <property type="match status" value="1"/>
</dbReference>
<dbReference type="InterPro" id="IPR027417">
    <property type="entry name" value="P-loop_NTPase"/>
</dbReference>
<evidence type="ECO:0000313" key="3">
    <source>
        <dbReference type="Proteomes" id="UP000070299"/>
    </source>
</evidence>
<dbReference type="AlphaFoldDB" id="A0A136A273"/>
<dbReference type="PANTHER" id="PTHR24220:SF612">
    <property type="entry name" value="FE(3+) IONS IMPORT ATP-BINDING PROTEIN FBPC"/>
    <property type="match status" value="1"/>
</dbReference>
<evidence type="ECO:0000259" key="1">
    <source>
        <dbReference type="PROSITE" id="PS50893"/>
    </source>
</evidence>
<reference evidence="3" key="1">
    <citation type="submission" date="2016-02" db="EMBL/GenBank/DDBJ databases">
        <authorList>
            <person name="Schultz-Johansen M."/>
            <person name="Glaring M.A."/>
            <person name="Bech P.K."/>
            <person name="Stougaard P."/>
        </authorList>
    </citation>
    <scope>NUCLEOTIDE SEQUENCE [LARGE SCALE GENOMIC DNA]</scope>
    <source>
        <strain evidence="3">S66</strain>
    </source>
</reference>
<dbReference type="PROSITE" id="PS50893">
    <property type="entry name" value="ABC_TRANSPORTER_2"/>
    <property type="match status" value="1"/>
</dbReference>
<dbReference type="GO" id="GO:0005524">
    <property type="term" value="F:ATP binding"/>
    <property type="evidence" value="ECO:0007669"/>
    <property type="project" value="InterPro"/>
</dbReference>
<dbReference type="Pfam" id="PF00005">
    <property type="entry name" value="ABC_tran"/>
    <property type="match status" value="1"/>
</dbReference>
<dbReference type="GO" id="GO:0016887">
    <property type="term" value="F:ATP hydrolysis activity"/>
    <property type="evidence" value="ECO:0007669"/>
    <property type="project" value="InterPro"/>
</dbReference>
<accession>A0A136A273</accession>
<name>A0A136A273_9ALTE</name>
<evidence type="ECO:0000313" key="2">
    <source>
        <dbReference type="EMBL" id="KXI29240.1"/>
    </source>
</evidence>
<dbReference type="EMBL" id="LSNE01000005">
    <property type="protein sequence ID" value="KXI29240.1"/>
    <property type="molecule type" value="Genomic_DNA"/>
</dbReference>
<dbReference type="Gene3D" id="3.40.50.300">
    <property type="entry name" value="P-loop containing nucleotide triphosphate hydrolases"/>
    <property type="match status" value="1"/>
</dbReference>
<keyword evidence="3" id="KW-1185">Reference proteome</keyword>
<sequence>MTQFELVNFSLQFNEIRLFSDVALSIKGGQTFCIETAVLDGGSSFLKCCAGIHKPSGGQVLLNKLSVHDMPDEQRFRTVAYCYEHGGLISTFSNYNNVAFPLLYNSVLNKKKAKQRILEMADLLDLSHLLALEPHQLNDVQTRLINLLRGLCIQPQVLLIDELQAGMSDEMLDNTLAVIAQQQKEIGFATIMTTSSGDEIGFADQILTINECKLQE</sequence>